<dbReference type="SUPFAM" id="SSF54791">
    <property type="entry name" value="Eukaryotic type KH-domain (KH-domain type I)"/>
    <property type="match status" value="3"/>
</dbReference>
<proteinExistence type="predicted"/>
<dbReference type="InterPro" id="IPR004088">
    <property type="entry name" value="KH_dom_type_1"/>
</dbReference>
<organism evidence="5">
    <name type="scientific">Panicum hallii</name>
    <dbReference type="NCBI Taxonomy" id="206008"/>
    <lineage>
        <taxon>Eukaryota</taxon>
        <taxon>Viridiplantae</taxon>
        <taxon>Streptophyta</taxon>
        <taxon>Embryophyta</taxon>
        <taxon>Tracheophyta</taxon>
        <taxon>Spermatophyta</taxon>
        <taxon>Magnoliopsida</taxon>
        <taxon>Liliopsida</taxon>
        <taxon>Poales</taxon>
        <taxon>Poaceae</taxon>
        <taxon>PACMAD clade</taxon>
        <taxon>Panicoideae</taxon>
        <taxon>Panicodae</taxon>
        <taxon>Paniceae</taxon>
        <taxon>Panicinae</taxon>
        <taxon>Panicum</taxon>
        <taxon>Panicum sect. Panicum</taxon>
    </lineage>
</organism>
<feature type="domain" description="K Homology" evidence="4">
    <location>
        <begin position="92"/>
        <end position="165"/>
    </location>
</feature>
<dbReference type="InterPro" id="IPR004087">
    <property type="entry name" value="KH_dom"/>
</dbReference>
<dbReference type="SMART" id="SM00322">
    <property type="entry name" value="KH"/>
    <property type="match status" value="3"/>
</dbReference>
<evidence type="ECO:0000256" key="2">
    <source>
        <dbReference type="PROSITE-ProRule" id="PRU00117"/>
    </source>
</evidence>
<dbReference type="Gene3D" id="3.30.1370.10">
    <property type="entry name" value="K Homology domain, type 1"/>
    <property type="match status" value="1"/>
</dbReference>
<accession>A0A2S3GKX6</accession>
<reference evidence="5" key="1">
    <citation type="submission" date="2018-04" db="EMBL/GenBank/DDBJ databases">
        <title>WGS assembly of Panicum hallii.</title>
        <authorList>
            <person name="Lovell J."/>
            <person name="Jenkins J."/>
            <person name="Lowry D."/>
            <person name="Mamidi S."/>
            <person name="Sreedasyam A."/>
            <person name="Weng X."/>
            <person name="Barry K."/>
            <person name="Bonette J."/>
            <person name="Campitelli B."/>
            <person name="Daum C."/>
            <person name="Gordon S."/>
            <person name="Gould B."/>
            <person name="Lipzen A."/>
            <person name="Macqueen A."/>
            <person name="Palacio-Mejia J."/>
            <person name="Plott C."/>
            <person name="Shakirov E."/>
            <person name="Shu S."/>
            <person name="Yoshinaga Y."/>
            <person name="Zane M."/>
            <person name="Rokhsar D."/>
            <person name="Grimwood J."/>
            <person name="Schmutz J."/>
            <person name="Juenger T."/>
        </authorList>
    </citation>
    <scope>NUCLEOTIDE SEQUENCE [LARGE SCALE GENOMIC DNA]</scope>
    <source>
        <strain evidence="5">FIL2</strain>
    </source>
</reference>
<evidence type="ECO:0000259" key="4">
    <source>
        <dbReference type="SMART" id="SM00322"/>
    </source>
</evidence>
<keyword evidence="2" id="KW-0694">RNA-binding</keyword>
<dbReference type="PROSITE" id="PS50084">
    <property type="entry name" value="KH_TYPE_1"/>
    <property type="match status" value="3"/>
</dbReference>
<sequence length="514" mass="56614">MALPPEEEAAIDGIPEGGVEEEEEEEEDPQEVEPWFPSSDSEPEPDADRPALEPLDPFPAAAETELQPARMAVQEEKGDGEEARPRWPGWPGASVFRLLVPAEKVGGLIGRRGSTIKRLCDETRARVRVIDAAHAAADRIVLVSATEEVEAELPPAMNAAIKIFKHINRIEEINSDGTLSASAPDICSVRLLVPAAQAVHLIGTQGVTIKSIQESIGAMIRIIDEDELLNFEALDESIVEIYGVSVKVHSALKSVLGLLRKFLVDHGVLHLFERKNQEVAQPQDTSKENQFIDAYHLEVNQDFWLYDQRGYGTPISSRPFWGHDPSFCDPYSSDIIHATDSLMAQPGHAKPKGSRFLYGCDPSFHNQYSPDLSQPTDQLITQTMKIPLPHAEEIIGARGENIEFIRSASGAVVILEEIGDYPEEVLVMIKGSPSQVQTAYQVLQEVLSGNREPPPPPRICYRDARRSWATAAELLPSCWRAAAELPAHWAEVAALPPTTRRCNKPGLAAMAPRR</sequence>
<dbReference type="EMBL" id="CM008046">
    <property type="protein sequence ID" value="PAN03775.1"/>
    <property type="molecule type" value="Genomic_DNA"/>
</dbReference>
<protein>
    <recommendedName>
        <fullName evidence="4">K Homology domain-containing protein</fullName>
    </recommendedName>
</protein>
<feature type="compositionally biased region" description="Acidic residues" evidence="3">
    <location>
        <begin position="18"/>
        <end position="31"/>
    </location>
</feature>
<dbReference type="AlphaFoldDB" id="A0A2S3GKX6"/>
<feature type="domain" description="K Homology" evidence="4">
    <location>
        <begin position="378"/>
        <end position="448"/>
    </location>
</feature>
<dbReference type="GO" id="GO:0003723">
    <property type="term" value="F:RNA binding"/>
    <property type="evidence" value="ECO:0007669"/>
    <property type="project" value="UniProtKB-UniRule"/>
</dbReference>
<dbReference type="Pfam" id="PF00013">
    <property type="entry name" value="KH_1"/>
    <property type="match status" value="3"/>
</dbReference>
<name>A0A2S3GKX6_9POAL</name>
<evidence type="ECO:0000256" key="3">
    <source>
        <dbReference type="SAM" id="MobiDB-lite"/>
    </source>
</evidence>
<gene>
    <name evidence="5" type="ORF">PAHAL_1G021200</name>
</gene>
<feature type="domain" description="K Homology" evidence="4">
    <location>
        <begin position="185"/>
        <end position="260"/>
    </location>
</feature>
<feature type="compositionally biased region" description="Acidic residues" evidence="3">
    <location>
        <begin position="1"/>
        <end position="10"/>
    </location>
</feature>
<dbReference type="Gramene" id="PAN03775">
    <property type="protein sequence ID" value="PAN03775"/>
    <property type="gene ID" value="PAHAL_1G021200"/>
</dbReference>
<dbReference type="Gene3D" id="3.30.310.210">
    <property type="match status" value="1"/>
</dbReference>
<dbReference type="PANTHER" id="PTHR10288">
    <property type="entry name" value="KH DOMAIN CONTAINING RNA BINDING PROTEIN"/>
    <property type="match status" value="1"/>
</dbReference>
<keyword evidence="1" id="KW-0677">Repeat</keyword>
<dbReference type="InterPro" id="IPR036612">
    <property type="entry name" value="KH_dom_type_1_sf"/>
</dbReference>
<dbReference type="Proteomes" id="UP000243499">
    <property type="component" value="Chromosome 1"/>
</dbReference>
<evidence type="ECO:0000256" key="1">
    <source>
        <dbReference type="ARBA" id="ARBA00022737"/>
    </source>
</evidence>
<evidence type="ECO:0000313" key="5">
    <source>
        <dbReference type="EMBL" id="PAN03775.1"/>
    </source>
</evidence>
<feature type="region of interest" description="Disordered" evidence="3">
    <location>
        <begin position="1"/>
        <end position="62"/>
    </location>
</feature>
<dbReference type="CDD" id="cd22459">
    <property type="entry name" value="KH-I_PEPPER_rpt1_like"/>
    <property type="match status" value="1"/>
</dbReference>